<dbReference type="EMBL" id="CP036272">
    <property type="protein sequence ID" value="QDT60288.1"/>
    <property type="molecule type" value="Genomic_DNA"/>
</dbReference>
<proteinExistence type="predicted"/>
<reference evidence="1 2" key="1">
    <citation type="submission" date="2019-02" db="EMBL/GenBank/DDBJ databases">
        <title>Deep-cultivation of Planctomycetes and their phenomic and genomic characterization uncovers novel biology.</title>
        <authorList>
            <person name="Wiegand S."/>
            <person name="Jogler M."/>
            <person name="Boedeker C."/>
            <person name="Pinto D."/>
            <person name="Vollmers J."/>
            <person name="Rivas-Marin E."/>
            <person name="Kohn T."/>
            <person name="Peeters S.H."/>
            <person name="Heuer A."/>
            <person name="Rast P."/>
            <person name="Oberbeckmann S."/>
            <person name="Bunk B."/>
            <person name="Jeske O."/>
            <person name="Meyerdierks A."/>
            <person name="Storesund J.E."/>
            <person name="Kallscheuer N."/>
            <person name="Luecker S."/>
            <person name="Lage O.M."/>
            <person name="Pohl T."/>
            <person name="Merkel B.J."/>
            <person name="Hornburger P."/>
            <person name="Mueller R.-W."/>
            <person name="Bruemmer F."/>
            <person name="Labrenz M."/>
            <person name="Spormann A.M."/>
            <person name="Op den Camp H."/>
            <person name="Overmann J."/>
            <person name="Amann R."/>
            <person name="Jetten M.S.M."/>
            <person name="Mascher T."/>
            <person name="Medema M.H."/>
            <person name="Devos D.P."/>
            <person name="Kaster A.-K."/>
            <person name="Ovreas L."/>
            <person name="Rohde M."/>
            <person name="Galperin M.Y."/>
            <person name="Jogler C."/>
        </authorList>
    </citation>
    <scope>NUCLEOTIDE SEQUENCE [LARGE SCALE GENOMIC DNA]</scope>
    <source>
        <strain evidence="1 2">SV_7m_r</strain>
    </source>
</reference>
<protein>
    <submittedName>
        <fullName evidence="1">Uncharacterized protein</fullName>
    </submittedName>
</protein>
<evidence type="ECO:0000313" key="2">
    <source>
        <dbReference type="Proteomes" id="UP000315003"/>
    </source>
</evidence>
<dbReference type="Proteomes" id="UP000315003">
    <property type="component" value="Chromosome"/>
</dbReference>
<accession>A0A517SVY5</accession>
<gene>
    <name evidence="1" type="ORF">SV7mr_28080</name>
</gene>
<evidence type="ECO:0000313" key="1">
    <source>
        <dbReference type="EMBL" id="QDT60288.1"/>
    </source>
</evidence>
<sequence length="108" mass="11827">MEKLEVAERVDSVGRSHASVDPFNWQACANCSQVSLIDFPRRVDQRKRFASLGIQFFKISPCQWSHSSGRIECPVANGTTPTLAIELTVPAAVDLQCLPGAKGVLWIA</sequence>
<dbReference type="AlphaFoldDB" id="A0A517SVY5"/>
<keyword evidence="2" id="KW-1185">Reference proteome</keyword>
<name>A0A517SVY5_9BACT</name>
<organism evidence="1 2">
    <name type="scientific">Stieleria bergensis</name>
    <dbReference type="NCBI Taxonomy" id="2528025"/>
    <lineage>
        <taxon>Bacteria</taxon>
        <taxon>Pseudomonadati</taxon>
        <taxon>Planctomycetota</taxon>
        <taxon>Planctomycetia</taxon>
        <taxon>Pirellulales</taxon>
        <taxon>Pirellulaceae</taxon>
        <taxon>Stieleria</taxon>
    </lineage>
</organism>